<proteinExistence type="predicted"/>
<gene>
    <name evidence="1" type="ORF">ACFORL_09835</name>
</gene>
<comment type="caution">
    <text evidence="1">The sequence shown here is derived from an EMBL/GenBank/DDBJ whole genome shotgun (WGS) entry which is preliminary data.</text>
</comment>
<evidence type="ECO:0000313" key="1">
    <source>
        <dbReference type="EMBL" id="MFC3909370.1"/>
    </source>
</evidence>
<evidence type="ECO:0008006" key="3">
    <source>
        <dbReference type="Google" id="ProtNLM"/>
    </source>
</evidence>
<keyword evidence="2" id="KW-1185">Reference proteome</keyword>
<name>A0ABV8CGB6_9GAMM</name>
<dbReference type="Proteomes" id="UP001595758">
    <property type="component" value="Unassembled WGS sequence"/>
</dbReference>
<sequence>MGLRKDYDDDSFSFTDIPMEEDAEELSHKKRVRKLLEQKLERKRLKEEFDELDGEFDWDDLEK</sequence>
<organism evidence="1 2">
    <name type="scientific">Legionella dresdenensis</name>
    <dbReference type="NCBI Taxonomy" id="450200"/>
    <lineage>
        <taxon>Bacteria</taxon>
        <taxon>Pseudomonadati</taxon>
        <taxon>Pseudomonadota</taxon>
        <taxon>Gammaproteobacteria</taxon>
        <taxon>Legionellales</taxon>
        <taxon>Legionellaceae</taxon>
        <taxon>Legionella</taxon>
    </lineage>
</organism>
<dbReference type="RefSeq" id="WP_382343522.1">
    <property type="nucleotide sequence ID" value="NZ_JBHSAB010000023.1"/>
</dbReference>
<accession>A0ABV8CGB6</accession>
<protein>
    <recommendedName>
        <fullName evidence="3">DUF3545 domain-containing protein</fullName>
    </recommendedName>
</protein>
<reference evidence="2" key="1">
    <citation type="journal article" date="2019" name="Int. J. Syst. Evol. Microbiol.">
        <title>The Global Catalogue of Microorganisms (GCM) 10K type strain sequencing project: providing services to taxonomists for standard genome sequencing and annotation.</title>
        <authorList>
            <consortium name="The Broad Institute Genomics Platform"/>
            <consortium name="The Broad Institute Genome Sequencing Center for Infectious Disease"/>
            <person name="Wu L."/>
            <person name="Ma J."/>
        </authorList>
    </citation>
    <scope>NUCLEOTIDE SEQUENCE [LARGE SCALE GENOMIC DNA]</scope>
    <source>
        <strain evidence="2">CCUG 59858</strain>
    </source>
</reference>
<dbReference type="EMBL" id="JBHSAB010000023">
    <property type="protein sequence ID" value="MFC3909370.1"/>
    <property type="molecule type" value="Genomic_DNA"/>
</dbReference>
<evidence type="ECO:0000313" key="2">
    <source>
        <dbReference type="Proteomes" id="UP001595758"/>
    </source>
</evidence>